<evidence type="ECO:0000256" key="4">
    <source>
        <dbReference type="ARBA" id="ARBA00012718"/>
    </source>
</evidence>
<feature type="domain" description="Protein N-terminal glutamine amidohydrolase alpha beta roll" evidence="9">
    <location>
        <begin position="19"/>
        <end position="197"/>
    </location>
</feature>
<evidence type="ECO:0000313" key="10">
    <source>
        <dbReference type="EMBL" id="MBY06691.1"/>
    </source>
</evidence>
<dbReference type="EC" id="3.5.1.122" evidence="4 8"/>
<dbReference type="PANTHER" id="PTHR13035">
    <property type="entry name" value="PROTEIN N-TERMINAL GLUTAMINE AMIDOHYDROLASE"/>
    <property type="match status" value="1"/>
</dbReference>
<evidence type="ECO:0000256" key="2">
    <source>
        <dbReference type="ARBA" id="ARBA00008985"/>
    </source>
</evidence>
<comment type="similarity">
    <text evidence="2 8">Belongs to the NTAQ1 family.</text>
</comment>
<dbReference type="GO" id="GO:0005634">
    <property type="term" value="C:nucleus"/>
    <property type="evidence" value="ECO:0007669"/>
    <property type="project" value="TreeGrafter"/>
</dbReference>
<proteinExistence type="inferred from homology"/>
<organism evidence="10">
    <name type="scientific">Ornithodoros turicata</name>
    <dbReference type="NCBI Taxonomy" id="34597"/>
    <lineage>
        <taxon>Eukaryota</taxon>
        <taxon>Metazoa</taxon>
        <taxon>Ecdysozoa</taxon>
        <taxon>Arthropoda</taxon>
        <taxon>Chelicerata</taxon>
        <taxon>Arachnida</taxon>
        <taxon>Acari</taxon>
        <taxon>Parasitiformes</taxon>
        <taxon>Ixodida</taxon>
        <taxon>Ixodoidea</taxon>
        <taxon>Argasidae</taxon>
        <taxon>Ornithodorinae</taxon>
        <taxon>Ornithodoros</taxon>
    </lineage>
</organism>
<dbReference type="EMBL" id="GGLE01002565">
    <property type="protein sequence ID" value="MBY06691.1"/>
    <property type="molecule type" value="Transcribed_RNA"/>
</dbReference>
<comment type="catalytic activity">
    <reaction evidence="7 8">
        <text>N-terminal L-glutaminyl-[protein] + H2O = N-terminal L-glutamyl-[protein] + NH4(+)</text>
        <dbReference type="Rhea" id="RHEA:50680"/>
        <dbReference type="Rhea" id="RHEA-COMP:12668"/>
        <dbReference type="Rhea" id="RHEA-COMP:12777"/>
        <dbReference type="ChEBI" id="CHEBI:15377"/>
        <dbReference type="ChEBI" id="CHEBI:28938"/>
        <dbReference type="ChEBI" id="CHEBI:64721"/>
        <dbReference type="ChEBI" id="CHEBI:64722"/>
        <dbReference type="EC" id="3.5.1.122"/>
    </reaction>
</comment>
<dbReference type="AlphaFoldDB" id="A0A2R5LAZ0"/>
<protein>
    <recommendedName>
        <fullName evidence="5 8">Protein N-terminal glutamine amidohydrolase</fullName>
        <ecNumber evidence="4 8">3.5.1.122</ecNumber>
    </recommendedName>
    <alternativeName>
        <fullName evidence="8">Protein NH2-terminal glutamine deamidase</fullName>
    </alternativeName>
</protein>
<name>A0A2R5LAZ0_9ACAR</name>
<dbReference type="InterPro" id="IPR023128">
    <property type="entry name" value="Prot_N_Gln_amidohydro_ab_roll"/>
</dbReference>
<keyword evidence="6 8" id="KW-0378">Hydrolase</keyword>
<accession>A0A2R5LAZ0</accession>
<dbReference type="FunFam" id="3.10.620.10:FF:000001">
    <property type="entry name" value="Blast:Protein N-terminal glutamine amidohydrolase"/>
    <property type="match status" value="1"/>
</dbReference>
<dbReference type="InterPro" id="IPR039733">
    <property type="entry name" value="NTAQ1"/>
</dbReference>
<reference evidence="10" key="1">
    <citation type="submission" date="2018-03" db="EMBL/GenBank/DDBJ databases">
        <title>The relapsing fever spirochete Borrelia turicatae persists in the highly oxidative environment of its soft-bodied tick vector.</title>
        <authorList>
            <person name="Bourret T.J."/>
            <person name="Boyle W.K."/>
            <person name="Valenzuela J.G."/>
            <person name="Oliveira F."/>
            <person name="Lopez J.E."/>
        </authorList>
    </citation>
    <scope>NUCLEOTIDE SEQUENCE</scope>
    <source>
        <strain evidence="10">Kansas strain/isolate</strain>
        <tissue evidence="10">Salivary glands</tissue>
    </source>
</reference>
<dbReference type="PANTHER" id="PTHR13035:SF0">
    <property type="entry name" value="PROTEIN N-TERMINAL GLUTAMINE AMIDOHYDROLASE"/>
    <property type="match status" value="1"/>
</dbReference>
<comment type="function">
    <text evidence="1 8">Mediates the side-chain deamidation of N-terminal glutamine residues to glutamate, an important step in N-end rule pathway of protein degradation. Conversion of the resulting N-terminal glutamine to glutamate renders the protein susceptible to arginylation, polyubiquitination and degradation as specified by the N-end rule. Does not act on substrates with internal or C-terminal glutamine and does not act on non-glutamine residues in any position.</text>
</comment>
<dbReference type="InterPro" id="IPR037132">
    <property type="entry name" value="N_Gln_amidohydro_ab_roll_sf"/>
</dbReference>
<evidence type="ECO:0000256" key="7">
    <source>
        <dbReference type="ARBA" id="ARBA00048768"/>
    </source>
</evidence>
<comment type="subunit">
    <text evidence="3 8">Monomer.</text>
</comment>
<dbReference type="Pfam" id="PF09764">
    <property type="entry name" value="Nt_Gln_amidase"/>
    <property type="match status" value="1"/>
</dbReference>
<sequence length="200" mass="23322">MEMTLLKDLHLPPRSECTYTSCYCEENVWKLCELVKVSCPDLLRRCFVVFVSNQRAAVPIWKQKSGTEENGLAVWDYHVLFIYCPADDRPSRVYDLDTVLPFPIDISTYIAEAFQPTMPVLPDYRQMFRVVAADEFLQTFASDRTRMRRPDGTWIREPPAYPCIRTSVSTNNIEDFICMDKGIGYGEVLSLQEFEEWFSR</sequence>
<evidence type="ECO:0000256" key="3">
    <source>
        <dbReference type="ARBA" id="ARBA00011245"/>
    </source>
</evidence>
<dbReference type="GO" id="GO:0008418">
    <property type="term" value="F:protein-N-terminal asparagine amidohydrolase activity"/>
    <property type="evidence" value="ECO:0007669"/>
    <property type="project" value="UniProtKB-UniRule"/>
</dbReference>
<evidence type="ECO:0000256" key="5">
    <source>
        <dbReference type="ARBA" id="ARBA00021247"/>
    </source>
</evidence>
<evidence type="ECO:0000256" key="8">
    <source>
        <dbReference type="RuleBase" id="RU367082"/>
    </source>
</evidence>
<dbReference type="Gene3D" id="3.10.620.10">
    <property type="entry name" value="Protein N-terminal glutamine amidohydrolase, alpha beta roll"/>
    <property type="match status" value="1"/>
</dbReference>
<evidence type="ECO:0000256" key="6">
    <source>
        <dbReference type="ARBA" id="ARBA00022801"/>
    </source>
</evidence>
<evidence type="ECO:0000256" key="1">
    <source>
        <dbReference type="ARBA" id="ARBA00003923"/>
    </source>
</evidence>
<dbReference type="GO" id="GO:0005829">
    <property type="term" value="C:cytosol"/>
    <property type="evidence" value="ECO:0007669"/>
    <property type="project" value="TreeGrafter"/>
</dbReference>
<dbReference type="GO" id="GO:0070773">
    <property type="term" value="F:protein-N-terminal glutamine amidohydrolase activity"/>
    <property type="evidence" value="ECO:0007669"/>
    <property type="project" value="UniProtKB-UniRule"/>
</dbReference>
<evidence type="ECO:0000259" key="9">
    <source>
        <dbReference type="Pfam" id="PF09764"/>
    </source>
</evidence>